<evidence type="ECO:0000256" key="2">
    <source>
        <dbReference type="ARBA" id="ARBA00017846"/>
    </source>
</evidence>
<evidence type="ECO:0000256" key="10">
    <source>
        <dbReference type="ARBA" id="ARBA00023204"/>
    </source>
</evidence>
<keyword evidence="8" id="KW-0238">DNA-binding</keyword>
<evidence type="ECO:0000256" key="11">
    <source>
        <dbReference type="ARBA" id="ARBA00023235"/>
    </source>
</evidence>
<dbReference type="NCBIfam" id="TIGR00643">
    <property type="entry name" value="recG"/>
    <property type="match status" value="1"/>
</dbReference>
<dbReference type="GO" id="GO:0003677">
    <property type="term" value="F:DNA binding"/>
    <property type="evidence" value="ECO:0007669"/>
    <property type="project" value="UniProtKB-KW"/>
</dbReference>
<keyword evidence="3 15" id="KW-0547">Nucleotide-binding</keyword>
<keyword evidence="9 15" id="KW-0233">DNA recombination</keyword>
<dbReference type="NCBIfam" id="NF008163">
    <property type="entry name" value="PRK10917.1-1"/>
    <property type="match status" value="1"/>
</dbReference>
<dbReference type="NCBIfam" id="NF008166">
    <property type="entry name" value="PRK10917.1-4"/>
    <property type="match status" value="1"/>
</dbReference>
<evidence type="ECO:0000313" key="20">
    <source>
        <dbReference type="Proteomes" id="UP000368474"/>
    </source>
</evidence>
<dbReference type="GO" id="GO:0043138">
    <property type="term" value="F:3'-5' DNA helicase activity"/>
    <property type="evidence" value="ECO:0007669"/>
    <property type="project" value="UniProtKB-EC"/>
</dbReference>
<protein>
    <recommendedName>
        <fullName evidence="2 15">ATP-dependent DNA helicase RecG</fullName>
        <ecNumber evidence="13 15">5.6.2.4</ecNumber>
    </recommendedName>
</protein>
<proteinExistence type="inferred from homology"/>
<keyword evidence="6 15" id="KW-0347">Helicase</keyword>
<dbReference type="NCBIfam" id="NF008168">
    <property type="entry name" value="PRK10917.2-2"/>
    <property type="match status" value="1"/>
</dbReference>
<dbReference type="Pfam" id="PF17191">
    <property type="entry name" value="RecG_wedge"/>
    <property type="match status" value="1"/>
</dbReference>
<evidence type="ECO:0000259" key="18">
    <source>
        <dbReference type="PROSITE" id="PS51194"/>
    </source>
</evidence>
<dbReference type="Pfam" id="PF00271">
    <property type="entry name" value="Helicase_C"/>
    <property type="match status" value="1"/>
</dbReference>
<feature type="compositionally biased region" description="Low complexity" evidence="16">
    <location>
        <begin position="41"/>
        <end position="55"/>
    </location>
</feature>
<feature type="domain" description="Helicase C-terminal" evidence="18">
    <location>
        <begin position="574"/>
        <end position="720"/>
    </location>
</feature>
<evidence type="ECO:0000256" key="6">
    <source>
        <dbReference type="ARBA" id="ARBA00022806"/>
    </source>
</evidence>
<dbReference type="InterPro" id="IPR012340">
    <property type="entry name" value="NA-bd_OB-fold"/>
</dbReference>
<dbReference type="CDD" id="cd18811">
    <property type="entry name" value="SF2_C_RecG"/>
    <property type="match status" value="1"/>
</dbReference>
<feature type="compositionally biased region" description="Low complexity" evidence="16">
    <location>
        <begin position="78"/>
        <end position="105"/>
    </location>
</feature>
<evidence type="ECO:0000256" key="7">
    <source>
        <dbReference type="ARBA" id="ARBA00022840"/>
    </source>
</evidence>
<keyword evidence="10 15" id="KW-0234">DNA repair</keyword>
<evidence type="ECO:0000256" key="3">
    <source>
        <dbReference type="ARBA" id="ARBA00022741"/>
    </source>
</evidence>
<dbReference type="InterPro" id="IPR045562">
    <property type="entry name" value="RecG_dom3_C"/>
</dbReference>
<name>A0A5E4SGH9_9BURK</name>
<dbReference type="CDD" id="cd17992">
    <property type="entry name" value="DEXHc_RecG"/>
    <property type="match status" value="1"/>
</dbReference>
<keyword evidence="7 15" id="KW-0067">ATP-binding</keyword>
<keyword evidence="4 15" id="KW-0227">DNA damage</keyword>
<feature type="domain" description="Helicase ATP-binding" evidence="17">
    <location>
        <begin position="372"/>
        <end position="541"/>
    </location>
</feature>
<evidence type="ECO:0000313" key="19">
    <source>
        <dbReference type="EMBL" id="VVD74777.1"/>
    </source>
</evidence>
<dbReference type="Gene3D" id="3.40.50.300">
    <property type="entry name" value="P-loop containing nucleotide triphosphate hydrolases"/>
    <property type="match status" value="2"/>
</dbReference>
<evidence type="ECO:0000259" key="17">
    <source>
        <dbReference type="PROSITE" id="PS51192"/>
    </source>
</evidence>
<keyword evidence="20" id="KW-1185">Reference proteome</keyword>
<dbReference type="SUPFAM" id="SSF50249">
    <property type="entry name" value="Nucleic acid-binding proteins"/>
    <property type="match status" value="1"/>
</dbReference>
<dbReference type="EMBL" id="CABPSD010000002">
    <property type="protein sequence ID" value="VVD74777.1"/>
    <property type="molecule type" value="Genomic_DNA"/>
</dbReference>
<dbReference type="SMART" id="SM00490">
    <property type="entry name" value="HELICc"/>
    <property type="match status" value="1"/>
</dbReference>
<comment type="similarity">
    <text evidence="1 15">Belongs to the helicase family. RecG subfamily.</text>
</comment>
<dbReference type="InterPro" id="IPR047112">
    <property type="entry name" value="RecG/Mfd"/>
</dbReference>
<feature type="compositionally biased region" description="Polar residues" evidence="16">
    <location>
        <begin position="56"/>
        <end position="75"/>
    </location>
</feature>
<evidence type="ECO:0000256" key="15">
    <source>
        <dbReference type="RuleBase" id="RU363016"/>
    </source>
</evidence>
<dbReference type="InterPro" id="IPR011545">
    <property type="entry name" value="DEAD/DEAH_box_helicase_dom"/>
</dbReference>
<dbReference type="SMART" id="SM00487">
    <property type="entry name" value="DEXDc"/>
    <property type="match status" value="1"/>
</dbReference>
<dbReference type="PANTHER" id="PTHR47964">
    <property type="entry name" value="ATP-DEPENDENT DNA HELICASE HOMOLOG RECG, CHLOROPLASTIC"/>
    <property type="match status" value="1"/>
</dbReference>
<gene>
    <name evidence="19" type="ORF">PMO31116_00779</name>
</gene>
<evidence type="ECO:0000256" key="9">
    <source>
        <dbReference type="ARBA" id="ARBA00023172"/>
    </source>
</evidence>
<keyword evidence="11" id="KW-0413">Isomerase</keyword>
<dbReference type="GO" id="GO:0006281">
    <property type="term" value="P:DNA repair"/>
    <property type="evidence" value="ECO:0007669"/>
    <property type="project" value="UniProtKB-UniRule"/>
</dbReference>
<organism evidence="19 20">
    <name type="scientific">Pandoraea morbifera</name>
    <dbReference type="NCBI Taxonomy" id="2508300"/>
    <lineage>
        <taxon>Bacteria</taxon>
        <taxon>Pseudomonadati</taxon>
        <taxon>Pseudomonadota</taxon>
        <taxon>Betaproteobacteria</taxon>
        <taxon>Burkholderiales</taxon>
        <taxon>Burkholderiaceae</taxon>
        <taxon>Pandoraea</taxon>
    </lineage>
</organism>
<dbReference type="InterPro" id="IPR001650">
    <property type="entry name" value="Helicase_C-like"/>
</dbReference>
<dbReference type="FunFam" id="3.40.50.300:FF:000391">
    <property type="entry name" value="ATP-dependent DNA helicase RecG"/>
    <property type="match status" value="1"/>
</dbReference>
<evidence type="ECO:0000256" key="5">
    <source>
        <dbReference type="ARBA" id="ARBA00022801"/>
    </source>
</evidence>
<evidence type="ECO:0000256" key="13">
    <source>
        <dbReference type="ARBA" id="ARBA00034808"/>
    </source>
</evidence>
<keyword evidence="5 15" id="KW-0378">Hydrolase</keyword>
<evidence type="ECO:0000256" key="12">
    <source>
        <dbReference type="ARBA" id="ARBA00034617"/>
    </source>
</evidence>
<dbReference type="PROSITE" id="PS51192">
    <property type="entry name" value="HELICASE_ATP_BIND_1"/>
    <property type="match status" value="1"/>
</dbReference>
<dbReference type="InterPro" id="IPR004609">
    <property type="entry name" value="ATP-dep_DNA_helicase_RecG"/>
</dbReference>
<comment type="catalytic activity">
    <reaction evidence="12 15">
        <text>Couples ATP hydrolysis with the unwinding of duplex DNA by translocating in the 3'-5' direction.</text>
        <dbReference type="EC" id="5.6.2.4"/>
    </reaction>
</comment>
<evidence type="ECO:0000256" key="8">
    <source>
        <dbReference type="ARBA" id="ARBA00023125"/>
    </source>
</evidence>
<dbReference type="SUPFAM" id="SSF52540">
    <property type="entry name" value="P-loop containing nucleoside triphosphate hydrolases"/>
    <property type="match status" value="2"/>
</dbReference>
<dbReference type="Pfam" id="PF00270">
    <property type="entry name" value="DEAD"/>
    <property type="match status" value="1"/>
</dbReference>
<dbReference type="GO" id="GO:0005524">
    <property type="term" value="F:ATP binding"/>
    <property type="evidence" value="ECO:0007669"/>
    <property type="project" value="UniProtKB-KW"/>
</dbReference>
<dbReference type="EC" id="5.6.2.4" evidence="13 15"/>
<evidence type="ECO:0000256" key="1">
    <source>
        <dbReference type="ARBA" id="ARBA00007504"/>
    </source>
</evidence>
<dbReference type="GO" id="GO:0006310">
    <property type="term" value="P:DNA recombination"/>
    <property type="evidence" value="ECO:0007669"/>
    <property type="project" value="UniProtKB-UniRule"/>
</dbReference>
<evidence type="ECO:0000256" key="4">
    <source>
        <dbReference type="ARBA" id="ARBA00022763"/>
    </source>
</evidence>
<evidence type="ECO:0000256" key="16">
    <source>
        <dbReference type="SAM" id="MobiDB-lite"/>
    </source>
</evidence>
<dbReference type="InterPro" id="IPR033454">
    <property type="entry name" value="RecG_wedge"/>
</dbReference>
<dbReference type="PROSITE" id="PS51194">
    <property type="entry name" value="HELICASE_CTER"/>
    <property type="match status" value="1"/>
</dbReference>
<dbReference type="GO" id="GO:0016887">
    <property type="term" value="F:ATP hydrolysis activity"/>
    <property type="evidence" value="ECO:0007669"/>
    <property type="project" value="RHEA"/>
</dbReference>
<sequence>MSATAPDDAPADLVDLADAAGAQADASPRAPARRSARRARAAAADGAAPASAKSANTPTDAGTSHSDKSGQSSVASGPAKATEATEATKATKATRPAASKAGAGSADKLAKLGLKRDIDLILHLPMRYEDETTLRKIGEVLPSELAQVEGVVTSSEVAYRPRRQWVVRIADDGHELVLRFLNFYGSQQKQLAIGTRVRVRGEVRGGFFGLEMVHPAYRVVQDAAAPLPESLTPVYPSAAGLSQAYLRKAIHNAMARTPLPELLPPGLLQDAIGPDHPLPALSDAVRLLHAPPPNVSETALIERSHPAWLRIKCEELLAQQLSLKRAQAARRRLAAPALGARVPGGLLERFEAALPFRLTGAQQRVWAEIRADLAEPHPMQRLLQGDVGSGKTIIAALAAAQAIDAGYQAAIMAPTEILAEQHLRKLSAWLAPLGVTLTWLAGSMKAREKREALARVASGEAQLVIGTHAIIQDTVTFARLGMAVVDEQHRFGVAQRLALRSKMQTAGMGDDAMPHQLMMSATPIPRTLAMTYYADLDVSVIDELPPGRSPVVTKLVSDTRRPEVIDRVRAAALAGRQVYWVCPLIEESEALQLQTAVDTHAQLVAALPELRVGLVHGRLSPAEKAAVMDDFTRGDTHLLVATTVIEVGVDVPNASLMVIEHAERFGLAQLHQLRGRVGRGSAESVCLLMYASPLSMGAKARLQTMRETTDGFVIARRDLEIRGPGEFLGARQSGAAMLRFVDLNEDAWMIPGAQEAADRLLKSHPGAVAAHLERWLGAREDYLKA</sequence>
<accession>A0A5E4SGH9</accession>
<reference evidence="19 20" key="1">
    <citation type="submission" date="2019-08" db="EMBL/GenBank/DDBJ databases">
        <authorList>
            <person name="Peeters C."/>
        </authorList>
    </citation>
    <scope>NUCLEOTIDE SEQUENCE [LARGE SCALE GENOMIC DNA]</scope>
    <source>
        <strain evidence="19 20">LMG 31116</strain>
    </source>
</reference>
<dbReference type="InterPro" id="IPR014001">
    <property type="entry name" value="Helicase_ATP-bd"/>
</dbReference>
<dbReference type="PANTHER" id="PTHR47964:SF1">
    <property type="entry name" value="ATP-DEPENDENT DNA HELICASE HOMOLOG RECG, CHLOROPLASTIC"/>
    <property type="match status" value="1"/>
</dbReference>
<feature type="compositionally biased region" description="Low complexity" evidence="16">
    <location>
        <begin position="1"/>
        <end position="30"/>
    </location>
</feature>
<dbReference type="AlphaFoldDB" id="A0A5E4SGH9"/>
<dbReference type="Pfam" id="PF19833">
    <property type="entry name" value="RecG_dom3_C"/>
    <property type="match status" value="1"/>
</dbReference>
<comment type="function">
    <text evidence="15">Plays a critical role in recombination and DNA repair. Helps process Holliday junction intermediates to mature products by catalyzing branch migration. Has replication fork regression activity, unwinds stalled or blocked replication forks to make a HJ that can be resolved. Has a DNA unwinding activity characteristic of a DNA helicase with 3'-5' polarity.</text>
</comment>
<dbReference type="Proteomes" id="UP000368474">
    <property type="component" value="Unassembled WGS sequence"/>
</dbReference>
<dbReference type="CDD" id="cd04488">
    <property type="entry name" value="RecG_wedge_OBF"/>
    <property type="match status" value="1"/>
</dbReference>
<comment type="catalytic activity">
    <reaction evidence="14 15">
        <text>ATP + H2O = ADP + phosphate + H(+)</text>
        <dbReference type="Rhea" id="RHEA:13065"/>
        <dbReference type="ChEBI" id="CHEBI:15377"/>
        <dbReference type="ChEBI" id="CHEBI:15378"/>
        <dbReference type="ChEBI" id="CHEBI:30616"/>
        <dbReference type="ChEBI" id="CHEBI:43474"/>
        <dbReference type="ChEBI" id="CHEBI:456216"/>
        <dbReference type="EC" id="5.6.2.4"/>
    </reaction>
</comment>
<feature type="compositionally biased region" description="Basic residues" evidence="16">
    <location>
        <begin position="31"/>
        <end position="40"/>
    </location>
</feature>
<feature type="region of interest" description="Disordered" evidence="16">
    <location>
        <begin position="1"/>
        <end position="105"/>
    </location>
</feature>
<dbReference type="InterPro" id="IPR027417">
    <property type="entry name" value="P-loop_NTPase"/>
</dbReference>
<evidence type="ECO:0000256" key="14">
    <source>
        <dbReference type="ARBA" id="ARBA00048988"/>
    </source>
</evidence>